<dbReference type="GeneID" id="7199207"/>
<dbReference type="HOGENOM" id="CLU_922765_0_0_1"/>
<dbReference type="InterPro" id="IPR011990">
    <property type="entry name" value="TPR-like_helical_dom_sf"/>
</dbReference>
<dbReference type="InParanoid" id="B7GDZ6"/>
<dbReference type="RefSeq" id="XP_002185295.1">
    <property type="nucleotide sequence ID" value="XM_002185259.1"/>
</dbReference>
<dbReference type="Gene3D" id="1.20.58.320">
    <property type="entry name" value="TPR-like"/>
    <property type="match status" value="1"/>
</dbReference>
<dbReference type="AlphaFoldDB" id="B7GDZ6"/>
<dbReference type="OrthoDB" id="414698at2759"/>
<dbReference type="STRING" id="556484.B7GDZ6"/>
<dbReference type="EMBL" id="CM000631">
    <property type="protein sequence ID" value="EEC43164.1"/>
    <property type="molecule type" value="Genomic_DNA"/>
</dbReference>
<dbReference type="PaxDb" id="2850-Phatr41348"/>
<protein>
    <submittedName>
        <fullName evidence="2">Uncharacterized protein</fullName>
    </submittedName>
</protein>
<dbReference type="Gene3D" id="1.25.40.10">
    <property type="entry name" value="Tetratricopeptide repeat domain"/>
    <property type="match status" value="1"/>
</dbReference>
<proteinExistence type="predicted"/>
<keyword evidence="3" id="KW-1185">Reference proteome</keyword>
<organism evidence="2 3">
    <name type="scientific">Phaeodactylum tricornutum (strain CCAP 1055/1)</name>
    <dbReference type="NCBI Taxonomy" id="556484"/>
    <lineage>
        <taxon>Eukaryota</taxon>
        <taxon>Sar</taxon>
        <taxon>Stramenopiles</taxon>
        <taxon>Ochrophyta</taxon>
        <taxon>Bacillariophyta</taxon>
        <taxon>Bacillariophyceae</taxon>
        <taxon>Bacillariophycidae</taxon>
        <taxon>Naviculales</taxon>
        <taxon>Phaeodactylaceae</taxon>
        <taxon>Phaeodactylum</taxon>
    </lineage>
</organism>
<name>B7GDZ6_PHATC</name>
<dbReference type="eggNOG" id="ENOG502S80R">
    <property type="taxonomic scope" value="Eukaryota"/>
</dbReference>
<dbReference type="Proteomes" id="UP000000759">
    <property type="component" value="Chromosome 29"/>
</dbReference>
<dbReference type="Pfam" id="PF06041">
    <property type="entry name" value="DUF924"/>
    <property type="match status" value="1"/>
</dbReference>
<accession>B7GDZ6</accession>
<evidence type="ECO:0000313" key="3">
    <source>
        <dbReference type="Proteomes" id="UP000000759"/>
    </source>
</evidence>
<feature type="region of interest" description="Disordered" evidence="1">
    <location>
        <begin position="283"/>
        <end position="302"/>
    </location>
</feature>
<sequence>MPTVAPVRSRRFVSLPLCLNILTFHTSPLHTVSAMKVVDFVRKPFIQRACAEPHTIPSVVSFFFGLDCHDPAQVQAQLRDGGALTTMKDLWFAGGSEYDQLCATHFADTIRAAGNGQLARNDPAWTQQVDGVVAQLVLCDQLARNAFRGTPEAYAYDQPALRLARTLHTDYRASRVASASRTIQGEYHPPYVAFLVTAFMHSEVLTDHEAVTEILQHERETTPEHLHDWWRYQETFEQEHRDVVERFGRYPHRNALHQRQSTPEEEAWLDDTENLPGWALSQLQDRPECAEDDVAVGTNPSA</sequence>
<dbReference type="KEGG" id="pti:PHATRDRAFT_41348"/>
<dbReference type="SUPFAM" id="SSF48452">
    <property type="entry name" value="TPR-like"/>
    <property type="match status" value="1"/>
</dbReference>
<evidence type="ECO:0000256" key="1">
    <source>
        <dbReference type="SAM" id="MobiDB-lite"/>
    </source>
</evidence>
<gene>
    <name evidence="2" type="ORF">PHATRDRAFT_41348</name>
</gene>
<reference evidence="3" key="2">
    <citation type="submission" date="2008-08" db="EMBL/GenBank/DDBJ databases">
        <authorList>
            <consortium name="Diatom Consortium"/>
            <person name="Grigoriev I."/>
            <person name="Grimwood J."/>
            <person name="Kuo A."/>
            <person name="Otillar R.P."/>
            <person name="Salamov A."/>
            <person name="Detter J.C."/>
            <person name="Lindquist E."/>
            <person name="Shapiro H."/>
            <person name="Lucas S."/>
            <person name="Glavina del Rio T."/>
            <person name="Pitluck S."/>
            <person name="Rokhsar D."/>
            <person name="Bowler C."/>
        </authorList>
    </citation>
    <scope>GENOME REANNOTATION</scope>
    <source>
        <strain evidence="3">CCAP 1055/1</strain>
    </source>
</reference>
<dbReference type="InterPro" id="IPR010323">
    <property type="entry name" value="DUF924"/>
</dbReference>
<reference evidence="2 3" key="1">
    <citation type="journal article" date="2008" name="Nature">
        <title>The Phaeodactylum genome reveals the evolutionary history of diatom genomes.</title>
        <authorList>
            <person name="Bowler C."/>
            <person name="Allen A.E."/>
            <person name="Badger J.H."/>
            <person name="Grimwood J."/>
            <person name="Jabbari K."/>
            <person name="Kuo A."/>
            <person name="Maheswari U."/>
            <person name="Martens C."/>
            <person name="Maumus F."/>
            <person name="Otillar R.P."/>
            <person name="Rayko E."/>
            <person name="Salamov A."/>
            <person name="Vandepoele K."/>
            <person name="Beszteri B."/>
            <person name="Gruber A."/>
            <person name="Heijde M."/>
            <person name="Katinka M."/>
            <person name="Mock T."/>
            <person name="Valentin K."/>
            <person name="Verret F."/>
            <person name="Berges J.A."/>
            <person name="Brownlee C."/>
            <person name="Cadoret J.P."/>
            <person name="Chiovitti A."/>
            <person name="Choi C.J."/>
            <person name="Coesel S."/>
            <person name="De Martino A."/>
            <person name="Detter J.C."/>
            <person name="Durkin C."/>
            <person name="Falciatore A."/>
            <person name="Fournet J."/>
            <person name="Haruta M."/>
            <person name="Huysman M.J."/>
            <person name="Jenkins B.D."/>
            <person name="Jiroutova K."/>
            <person name="Jorgensen R.E."/>
            <person name="Joubert Y."/>
            <person name="Kaplan A."/>
            <person name="Kroger N."/>
            <person name="Kroth P.G."/>
            <person name="La Roche J."/>
            <person name="Lindquist E."/>
            <person name="Lommer M."/>
            <person name="Martin-Jezequel V."/>
            <person name="Lopez P.J."/>
            <person name="Lucas S."/>
            <person name="Mangogna M."/>
            <person name="McGinnis K."/>
            <person name="Medlin L.K."/>
            <person name="Montsant A."/>
            <person name="Oudot-Le Secq M.P."/>
            <person name="Napoli C."/>
            <person name="Obornik M."/>
            <person name="Parker M.S."/>
            <person name="Petit J.L."/>
            <person name="Porcel B.M."/>
            <person name="Poulsen N."/>
            <person name="Robison M."/>
            <person name="Rychlewski L."/>
            <person name="Rynearson T.A."/>
            <person name="Schmutz J."/>
            <person name="Shapiro H."/>
            <person name="Siaut M."/>
            <person name="Stanley M."/>
            <person name="Sussman M.R."/>
            <person name="Taylor A.R."/>
            <person name="Vardi A."/>
            <person name="von Dassow P."/>
            <person name="Vyverman W."/>
            <person name="Willis A."/>
            <person name="Wyrwicz L.S."/>
            <person name="Rokhsar D.S."/>
            <person name="Weissenbach J."/>
            <person name="Armbrust E.V."/>
            <person name="Green B.R."/>
            <person name="Van de Peer Y."/>
            <person name="Grigoriev I.V."/>
        </authorList>
    </citation>
    <scope>NUCLEOTIDE SEQUENCE [LARGE SCALE GENOMIC DNA]</scope>
    <source>
        <strain evidence="2 3">CCAP 1055/1</strain>
    </source>
</reference>
<evidence type="ECO:0000313" key="2">
    <source>
        <dbReference type="EMBL" id="EEC43164.1"/>
    </source>
</evidence>